<proteinExistence type="predicted"/>
<name>A0ABT8M8S4_9EURY</name>
<reference evidence="1" key="1">
    <citation type="submission" date="2019-05" db="EMBL/GenBank/DDBJ databases">
        <title>Methanoculleus sp. FWC-SCC1, a methanogenic archaeon isolated from deep marine cold seep.</title>
        <authorList>
            <person name="Chen Y.-W."/>
            <person name="Chen S.-C."/>
            <person name="Teng N.-H."/>
            <person name="Lai M.-C."/>
        </authorList>
    </citation>
    <scope>NUCLEOTIDE SEQUENCE</scope>
    <source>
        <strain evidence="1">FWC-SCC1</strain>
    </source>
</reference>
<dbReference type="RefSeq" id="WP_301663412.1">
    <property type="nucleotide sequence ID" value="NZ_VCYH01000003.1"/>
</dbReference>
<evidence type="ECO:0000313" key="2">
    <source>
        <dbReference type="Proteomes" id="UP001168338"/>
    </source>
</evidence>
<protein>
    <submittedName>
        <fullName evidence="1">Uncharacterized protein</fullName>
    </submittedName>
</protein>
<gene>
    <name evidence="1" type="ORF">FGU65_05315</name>
</gene>
<comment type="caution">
    <text evidence="1">The sequence shown here is derived from an EMBL/GenBank/DDBJ whole genome shotgun (WGS) entry which is preliminary data.</text>
</comment>
<accession>A0ABT8M8S4</accession>
<organism evidence="1 2">
    <name type="scientific">Methanoculleus frigidifontis</name>
    <dbReference type="NCBI Taxonomy" id="2584085"/>
    <lineage>
        <taxon>Archaea</taxon>
        <taxon>Methanobacteriati</taxon>
        <taxon>Methanobacteriota</taxon>
        <taxon>Stenosarchaea group</taxon>
        <taxon>Methanomicrobia</taxon>
        <taxon>Methanomicrobiales</taxon>
        <taxon>Methanomicrobiaceae</taxon>
        <taxon>Methanoculleus</taxon>
    </lineage>
</organism>
<evidence type="ECO:0000313" key="1">
    <source>
        <dbReference type="EMBL" id="MDN7024316.1"/>
    </source>
</evidence>
<dbReference type="EMBL" id="VCYH01000003">
    <property type="protein sequence ID" value="MDN7024316.1"/>
    <property type="molecule type" value="Genomic_DNA"/>
</dbReference>
<keyword evidence="2" id="KW-1185">Reference proteome</keyword>
<dbReference type="Proteomes" id="UP001168338">
    <property type="component" value="Unassembled WGS sequence"/>
</dbReference>
<sequence length="165" mass="17894">MKRVLLLLPALLAAALICAPASAFTANALDISVNETGDAEVTFDYSLSWFEQIAVFFQIAQPDRELKNALESYSGKQVDVVGVETGSAVFAVRDFARIKETANGTVYTLPGLDFTAAEEKLKSYWFAPLVEADFSPAVTTIRFPDGHEEKVFNESAIPSASHTIA</sequence>